<accession>A0A0A9ERN5</accession>
<feature type="compositionally biased region" description="Low complexity" evidence="1">
    <location>
        <begin position="1"/>
        <end position="14"/>
    </location>
</feature>
<reference evidence="2" key="1">
    <citation type="submission" date="2014-09" db="EMBL/GenBank/DDBJ databases">
        <authorList>
            <person name="Magalhaes I.L.F."/>
            <person name="Oliveira U."/>
            <person name="Santos F.R."/>
            <person name="Vidigal T.H.D.A."/>
            <person name="Brescovit A.D."/>
            <person name="Santos A.J."/>
        </authorList>
    </citation>
    <scope>NUCLEOTIDE SEQUENCE</scope>
    <source>
        <tissue evidence="2">Shoot tissue taken approximately 20 cm above the soil surface</tissue>
    </source>
</reference>
<reference evidence="2" key="2">
    <citation type="journal article" date="2015" name="Data Brief">
        <title>Shoot transcriptome of the giant reed, Arundo donax.</title>
        <authorList>
            <person name="Barrero R.A."/>
            <person name="Guerrero F.D."/>
            <person name="Moolhuijzen P."/>
            <person name="Goolsby J.A."/>
            <person name="Tidwell J."/>
            <person name="Bellgard S.E."/>
            <person name="Bellgard M.I."/>
        </authorList>
    </citation>
    <scope>NUCLEOTIDE SEQUENCE</scope>
    <source>
        <tissue evidence="2">Shoot tissue taken approximately 20 cm above the soil surface</tissue>
    </source>
</reference>
<organism evidence="2">
    <name type="scientific">Arundo donax</name>
    <name type="common">Giant reed</name>
    <name type="synonym">Donax arundinaceus</name>
    <dbReference type="NCBI Taxonomy" id="35708"/>
    <lineage>
        <taxon>Eukaryota</taxon>
        <taxon>Viridiplantae</taxon>
        <taxon>Streptophyta</taxon>
        <taxon>Embryophyta</taxon>
        <taxon>Tracheophyta</taxon>
        <taxon>Spermatophyta</taxon>
        <taxon>Magnoliopsida</taxon>
        <taxon>Liliopsida</taxon>
        <taxon>Poales</taxon>
        <taxon>Poaceae</taxon>
        <taxon>PACMAD clade</taxon>
        <taxon>Arundinoideae</taxon>
        <taxon>Arundineae</taxon>
        <taxon>Arundo</taxon>
    </lineage>
</organism>
<dbReference type="AlphaFoldDB" id="A0A0A9ERN5"/>
<protein>
    <submittedName>
        <fullName evidence="2">Uncharacterized protein</fullName>
    </submittedName>
</protein>
<evidence type="ECO:0000313" key="2">
    <source>
        <dbReference type="EMBL" id="JAE02767.1"/>
    </source>
</evidence>
<proteinExistence type="predicted"/>
<feature type="region of interest" description="Disordered" evidence="1">
    <location>
        <begin position="1"/>
        <end position="21"/>
    </location>
</feature>
<evidence type="ECO:0000256" key="1">
    <source>
        <dbReference type="SAM" id="MobiDB-lite"/>
    </source>
</evidence>
<sequence length="47" mass="4185">MPAIGAAARSAPATGTGGGGDGGGGTCLALLAGSLPIFSSTSLPPLS</sequence>
<name>A0A0A9ERN5_ARUDO</name>
<dbReference type="EMBL" id="GBRH01195129">
    <property type="protein sequence ID" value="JAE02767.1"/>
    <property type="molecule type" value="Transcribed_RNA"/>
</dbReference>